<comment type="function">
    <text evidence="11">Mediates influx of magnesium ions. Alternates between open and closed states. Activated by low cytoplasmic Mg(2+) levels. Inactive when cytoplasmic Mg(2+) levels are high.</text>
</comment>
<evidence type="ECO:0000256" key="11">
    <source>
        <dbReference type="ARBA" id="ARBA00045497"/>
    </source>
</evidence>
<organism evidence="13 14">
    <name type="scientific">Anaerotignum faecicola</name>
    <dbReference type="NCBI Taxonomy" id="2358141"/>
    <lineage>
        <taxon>Bacteria</taxon>
        <taxon>Bacillati</taxon>
        <taxon>Bacillota</taxon>
        <taxon>Clostridia</taxon>
        <taxon>Lachnospirales</taxon>
        <taxon>Anaerotignaceae</taxon>
        <taxon>Anaerotignum</taxon>
    </lineage>
</organism>
<reference evidence="13 14" key="1">
    <citation type="submission" date="2018-10" db="EMBL/GenBank/DDBJ databases">
        <title>Draft Genome Sequence of Anaerotignum sp. KCTC 15736.</title>
        <authorList>
            <person name="Choi S.H."/>
            <person name="Kim J.S."/>
            <person name="Kang S.W."/>
            <person name="Lee J.S."/>
            <person name="Park S.H."/>
        </authorList>
    </citation>
    <scope>NUCLEOTIDE SEQUENCE [LARGE SCALE GENOMIC DNA]</scope>
    <source>
        <strain evidence="13 14">KCTC 15736</strain>
    </source>
</reference>
<feature type="transmembrane region" description="Helical" evidence="12">
    <location>
        <begin position="246"/>
        <end position="265"/>
    </location>
</feature>
<keyword evidence="5 12" id="KW-0812">Transmembrane</keyword>
<dbReference type="EMBL" id="BHVZ01000002">
    <property type="protein sequence ID" value="GCB29745.1"/>
    <property type="molecule type" value="Genomic_DNA"/>
</dbReference>
<dbReference type="AlphaFoldDB" id="A0A401LEC3"/>
<dbReference type="GO" id="GO:0000287">
    <property type="term" value="F:magnesium ion binding"/>
    <property type="evidence" value="ECO:0007669"/>
    <property type="project" value="TreeGrafter"/>
</dbReference>
<dbReference type="CDD" id="cd12826">
    <property type="entry name" value="EcCorA_ZntB-like_u1"/>
    <property type="match status" value="1"/>
</dbReference>
<keyword evidence="9 12" id="KW-0472">Membrane</keyword>
<dbReference type="InterPro" id="IPR045863">
    <property type="entry name" value="CorA_TM1_TM2"/>
</dbReference>
<evidence type="ECO:0000256" key="2">
    <source>
        <dbReference type="ARBA" id="ARBA00009765"/>
    </source>
</evidence>
<evidence type="ECO:0000313" key="14">
    <source>
        <dbReference type="Proteomes" id="UP000287361"/>
    </source>
</evidence>
<evidence type="ECO:0000256" key="8">
    <source>
        <dbReference type="ARBA" id="ARBA00023065"/>
    </source>
</evidence>
<dbReference type="GO" id="GO:0015087">
    <property type="term" value="F:cobalt ion transmembrane transporter activity"/>
    <property type="evidence" value="ECO:0007669"/>
    <property type="project" value="TreeGrafter"/>
</dbReference>
<evidence type="ECO:0000256" key="5">
    <source>
        <dbReference type="ARBA" id="ARBA00022692"/>
    </source>
</evidence>
<keyword evidence="8" id="KW-0406">Ion transport</keyword>
<dbReference type="Proteomes" id="UP000287361">
    <property type="component" value="Unassembled WGS sequence"/>
</dbReference>
<evidence type="ECO:0000256" key="6">
    <source>
        <dbReference type="ARBA" id="ARBA00022842"/>
    </source>
</evidence>
<evidence type="ECO:0000256" key="10">
    <source>
        <dbReference type="ARBA" id="ARBA00034269"/>
    </source>
</evidence>
<gene>
    <name evidence="13" type="ORF">KGMB03357_14060</name>
</gene>
<dbReference type="Pfam" id="PF01544">
    <property type="entry name" value="CorA"/>
    <property type="match status" value="1"/>
</dbReference>
<name>A0A401LEC3_9FIRM</name>
<evidence type="ECO:0000256" key="4">
    <source>
        <dbReference type="ARBA" id="ARBA00022475"/>
    </source>
</evidence>
<dbReference type="Gene3D" id="1.20.58.340">
    <property type="entry name" value="Magnesium transport protein CorA, transmembrane region"/>
    <property type="match status" value="2"/>
</dbReference>
<sequence>MYYSIKSGGWQRIAEPTGQEEGLLGIFPYEKMLACGKKWGISAEILEEARRFSYARYDSFENFDCVSLEMLDFENILLSIGSVILYLEKGKAFFFTSKMDIVTALLEECLEGLGERVTLNRVIYSFFELQTKKDDIIFDSIEKEIMDLEQALIATEKRDCVSEIISLRKRLMVLKKYYEQFLNVLDILVENENGIFDGKTLRSFKMLYRRTERRFQNVLNLREYVTQVRESYEAEVDISLNTTMKIFTVVTTIFLPLTLIVGWYGMNFEMPEYAWRYGYFFVCLLSVACIAGIIIFFKRKKWF</sequence>
<keyword evidence="7 12" id="KW-1133">Transmembrane helix</keyword>
<accession>A0A401LEC3</accession>
<dbReference type="SUPFAM" id="SSF143865">
    <property type="entry name" value="CorA soluble domain-like"/>
    <property type="match status" value="1"/>
</dbReference>
<dbReference type="SUPFAM" id="SSF144083">
    <property type="entry name" value="Magnesium transport protein CorA, transmembrane region"/>
    <property type="match status" value="1"/>
</dbReference>
<comment type="caution">
    <text evidence="13">The sequence shown here is derived from an EMBL/GenBank/DDBJ whole genome shotgun (WGS) entry which is preliminary data.</text>
</comment>
<keyword evidence="14" id="KW-1185">Reference proteome</keyword>
<comment type="catalytic activity">
    <reaction evidence="10">
        <text>Mg(2+)(in) = Mg(2+)(out)</text>
        <dbReference type="Rhea" id="RHEA:29827"/>
        <dbReference type="ChEBI" id="CHEBI:18420"/>
    </reaction>
</comment>
<proteinExistence type="inferred from homology"/>
<dbReference type="OrthoDB" id="9803416at2"/>
<evidence type="ECO:0000256" key="3">
    <source>
        <dbReference type="ARBA" id="ARBA00022448"/>
    </source>
</evidence>
<comment type="similarity">
    <text evidence="2">Belongs to the CorA metal ion transporter (MIT) (TC 1.A.35) family.</text>
</comment>
<evidence type="ECO:0000256" key="1">
    <source>
        <dbReference type="ARBA" id="ARBA00004651"/>
    </source>
</evidence>
<dbReference type="PANTHER" id="PTHR46494">
    <property type="entry name" value="CORA FAMILY METAL ION TRANSPORTER (EUROFUNG)"/>
    <property type="match status" value="1"/>
</dbReference>
<keyword evidence="6" id="KW-0460">Magnesium</keyword>
<protein>
    <submittedName>
        <fullName evidence="13">Magnesium transporter</fullName>
    </submittedName>
</protein>
<dbReference type="GO" id="GO:0015095">
    <property type="term" value="F:magnesium ion transmembrane transporter activity"/>
    <property type="evidence" value="ECO:0007669"/>
    <property type="project" value="TreeGrafter"/>
</dbReference>
<evidence type="ECO:0000313" key="13">
    <source>
        <dbReference type="EMBL" id="GCB29745.1"/>
    </source>
</evidence>
<feature type="transmembrane region" description="Helical" evidence="12">
    <location>
        <begin position="277"/>
        <end position="297"/>
    </location>
</feature>
<dbReference type="FunFam" id="1.20.58.340:FF:000004">
    <property type="entry name" value="Magnesium transport protein CorA"/>
    <property type="match status" value="1"/>
</dbReference>
<keyword evidence="4" id="KW-1003">Cell membrane</keyword>
<comment type="subcellular location">
    <subcellularLocation>
        <location evidence="1">Cell membrane</location>
        <topology evidence="1">Multi-pass membrane protein</topology>
    </subcellularLocation>
</comment>
<dbReference type="PANTHER" id="PTHR46494:SF1">
    <property type="entry name" value="CORA FAMILY METAL ION TRANSPORTER (EUROFUNG)"/>
    <property type="match status" value="1"/>
</dbReference>
<dbReference type="InterPro" id="IPR002523">
    <property type="entry name" value="MgTranspt_CorA/ZnTranspt_ZntB"/>
</dbReference>
<evidence type="ECO:0000256" key="12">
    <source>
        <dbReference type="SAM" id="Phobius"/>
    </source>
</evidence>
<dbReference type="InterPro" id="IPR045861">
    <property type="entry name" value="CorA_cytoplasmic_dom"/>
</dbReference>
<evidence type="ECO:0000256" key="9">
    <source>
        <dbReference type="ARBA" id="ARBA00023136"/>
    </source>
</evidence>
<dbReference type="GO" id="GO:0050897">
    <property type="term" value="F:cobalt ion binding"/>
    <property type="evidence" value="ECO:0007669"/>
    <property type="project" value="TreeGrafter"/>
</dbReference>
<dbReference type="GO" id="GO:0005886">
    <property type="term" value="C:plasma membrane"/>
    <property type="evidence" value="ECO:0007669"/>
    <property type="project" value="UniProtKB-SubCell"/>
</dbReference>
<evidence type="ECO:0000256" key="7">
    <source>
        <dbReference type="ARBA" id="ARBA00022989"/>
    </source>
</evidence>
<keyword evidence="3" id="KW-0813">Transport</keyword>